<dbReference type="OrthoDB" id="3177103at2"/>
<dbReference type="EMBL" id="CP042305">
    <property type="protein sequence ID" value="QDZ16446.1"/>
    <property type="molecule type" value="Genomic_DNA"/>
</dbReference>
<evidence type="ECO:0000313" key="2">
    <source>
        <dbReference type="EMBL" id="QDZ16446.1"/>
    </source>
</evidence>
<gene>
    <name evidence="2" type="ORF">FPZ11_18350</name>
</gene>
<sequence length="293" mass="32776">MTIDIMMPFYGDPVLLRDAVRSVVRQASDGWHLTVIDDHYPDPEPGRWVESLADPNVSYVRNPQNLGVTGNFQRSIELATADHVVIMGCDDIMRADYVAKMRALIDRYPDASYFQPGVAVIGADGRERMPLADRLKARLRPHTTAPTVLSGEPLAAGLLRGNWTYFPSICWRRDRLASYGFREEYGVVLDLALQLDIVLDGGTLALDDATTFEYRRHEASVSSWTATDGTRFAEEAALFAHTAQRCDDMGWHHAERAARRHWTSRLNAVTRLAAAAAHGDMAGIRSLMKHIVR</sequence>
<keyword evidence="2" id="KW-0808">Transferase</keyword>
<protein>
    <submittedName>
        <fullName evidence="2">Glycosyltransferase family 2 protein</fullName>
    </submittedName>
</protein>
<accession>A0A5B8M7R8</accession>
<dbReference type="AlphaFoldDB" id="A0A5B8M7R8"/>
<dbReference type="InterPro" id="IPR001173">
    <property type="entry name" value="Glyco_trans_2-like"/>
</dbReference>
<organism evidence="2 3">
    <name type="scientific">Humibacter ginsenosidimutans</name>
    <dbReference type="NCBI Taxonomy" id="2599293"/>
    <lineage>
        <taxon>Bacteria</taxon>
        <taxon>Bacillati</taxon>
        <taxon>Actinomycetota</taxon>
        <taxon>Actinomycetes</taxon>
        <taxon>Micrococcales</taxon>
        <taxon>Microbacteriaceae</taxon>
        <taxon>Humibacter</taxon>
    </lineage>
</organism>
<dbReference type="Proteomes" id="UP000320216">
    <property type="component" value="Chromosome"/>
</dbReference>
<dbReference type="KEGG" id="huw:FPZ11_18350"/>
<dbReference type="Gene3D" id="3.90.550.10">
    <property type="entry name" value="Spore Coat Polysaccharide Biosynthesis Protein SpsA, Chain A"/>
    <property type="match status" value="1"/>
</dbReference>
<dbReference type="PANTHER" id="PTHR22916">
    <property type="entry name" value="GLYCOSYLTRANSFERASE"/>
    <property type="match status" value="1"/>
</dbReference>
<keyword evidence="3" id="KW-1185">Reference proteome</keyword>
<dbReference type="PANTHER" id="PTHR22916:SF3">
    <property type="entry name" value="UDP-GLCNAC:BETAGAL BETA-1,3-N-ACETYLGLUCOSAMINYLTRANSFERASE-LIKE PROTEIN 1"/>
    <property type="match status" value="1"/>
</dbReference>
<proteinExistence type="predicted"/>
<evidence type="ECO:0000259" key="1">
    <source>
        <dbReference type="Pfam" id="PF00535"/>
    </source>
</evidence>
<evidence type="ECO:0000313" key="3">
    <source>
        <dbReference type="Proteomes" id="UP000320216"/>
    </source>
</evidence>
<dbReference type="Pfam" id="PF00535">
    <property type="entry name" value="Glycos_transf_2"/>
    <property type="match status" value="1"/>
</dbReference>
<dbReference type="GO" id="GO:0016758">
    <property type="term" value="F:hexosyltransferase activity"/>
    <property type="evidence" value="ECO:0007669"/>
    <property type="project" value="UniProtKB-ARBA"/>
</dbReference>
<dbReference type="InterPro" id="IPR029044">
    <property type="entry name" value="Nucleotide-diphossugar_trans"/>
</dbReference>
<dbReference type="SUPFAM" id="SSF53448">
    <property type="entry name" value="Nucleotide-diphospho-sugar transferases"/>
    <property type="match status" value="1"/>
</dbReference>
<reference evidence="2 3" key="1">
    <citation type="submission" date="2019-07" db="EMBL/GenBank/DDBJ databases">
        <title>Full genome sequence of Humibacter sp. WJ7-1.</title>
        <authorList>
            <person name="Im W.-T."/>
        </authorList>
    </citation>
    <scope>NUCLEOTIDE SEQUENCE [LARGE SCALE GENOMIC DNA]</scope>
    <source>
        <strain evidence="2 3">WJ7-1</strain>
    </source>
</reference>
<name>A0A5B8M7R8_9MICO</name>
<feature type="domain" description="Glycosyltransferase 2-like" evidence="1">
    <location>
        <begin position="5"/>
        <end position="131"/>
    </location>
</feature>
<dbReference type="RefSeq" id="WP_146322450.1">
    <property type="nucleotide sequence ID" value="NZ_CP042305.1"/>
</dbReference>